<keyword evidence="2" id="KW-0012">Acyltransferase</keyword>
<keyword evidence="5" id="KW-1185">Reference proteome</keyword>
<evidence type="ECO:0000313" key="4">
    <source>
        <dbReference type="EMBL" id="MPV38333.1"/>
    </source>
</evidence>
<dbReference type="PROSITE" id="PS51186">
    <property type="entry name" value="GNAT"/>
    <property type="match status" value="1"/>
</dbReference>
<dbReference type="InterPro" id="IPR016181">
    <property type="entry name" value="Acyl_CoA_acyltransferase"/>
</dbReference>
<dbReference type="SUPFAM" id="SSF55729">
    <property type="entry name" value="Acyl-CoA N-acyltransferases (Nat)"/>
    <property type="match status" value="1"/>
</dbReference>
<dbReference type="OrthoDB" id="9814648at2"/>
<dbReference type="AlphaFoldDB" id="A0A6N7EMM1"/>
<dbReference type="PANTHER" id="PTHR43877">
    <property type="entry name" value="AMINOALKYLPHOSPHONATE N-ACETYLTRANSFERASE-RELATED-RELATED"/>
    <property type="match status" value="1"/>
</dbReference>
<dbReference type="GO" id="GO:0016747">
    <property type="term" value="F:acyltransferase activity, transferring groups other than amino-acyl groups"/>
    <property type="evidence" value="ECO:0007669"/>
    <property type="project" value="InterPro"/>
</dbReference>
<proteinExistence type="predicted"/>
<evidence type="ECO:0000256" key="1">
    <source>
        <dbReference type="ARBA" id="ARBA00022679"/>
    </source>
</evidence>
<dbReference type="InterPro" id="IPR000182">
    <property type="entry name" value="GNAT_dom"/>
</dbReference>
<dbReference type="CDD" id="cd04301">
    <property type="entry name" value="NAT_SF"/>
    <property type="match status" value="1"/>
</dbReference>
<feature type="domain" description="N-acetyltransferase" evidence="3">
    <location>
        <begin position="11"/>
        <end position="166"/>
    </location>
</feature>
<dbReference type="Proteomes" id="UP000437709">
    <property type="component" value="Unassembled WGS sequence"/>
</dbReference>
<name>A0A6N7EMM1_9MICO</name>
<evidence type="ECO:0000256" key="2">
    <source>
        <dbReference type="ARBA" id="ARBA00023315"/>
    </source>
</evidence>
<organism evidence="4 5">
    <name type="scientific">Georgenia subflava</name>
    <dbReference type="NCBI Taxonomy" id="1622177"/>
    <lineage>
        <taxon>Bacteria</taxon>
        <taxon>Bacillati</taxon>
        <taxon>Actinomycetota</taxon>
        <taxon>Actinomycetes</taxon>
        <taxon>Micrococcales</taxon>
        <taxon>Bogoriellaceae</taxon>
        <taxon>Georgenia</taxon>
    </lineage>
</organism>
<gene>
    <name evidence="4" type="ORF">GB881_15005</name>
</gene>
<accession>A0A6N7EMM1</accession>
<reference evidence="4 5" key="1">
    <citation type="submission" date="2019-10" db="EMBL/GenBank/DDBJ databases">
        <title>Georgenia wutianyii sp. nov. and Georgenia yuyongxinii sp. nov. isolated from plateau pika (Ochotona curzoniae) in the Qinghai-Tibet plateau of China.</title>
        <authorList>
            <person name="Tian Z."/>
        </authorList>
    </citation>
    <scope>NUCLEOTIDE SEQUENCE [LARGE SCALE GENOMIC DNA]</scope>
    <source>
        <strain evidence="4 5">JCM 19765</strain>
    </source>
</reference>
<dbReference type="RefSeq" id="WP_152196287.1">
    <property type="nucleotide sequence ID" value="NZ_VUKD01000005.1"/>
</dbReference>
<comment type="caution">
    <text evidence="4">The sequence shown here is derived from an EMBL/GenBank/DDBJ whole genome shotgun (WGS) entry which is preliminary data.</text>
</comment>
<dbReference type="Pfam" id="PF00583">
    <property type="entry name" value="Acetyltransf_1"/>
    <property type="match status" value="1"/>
</dbReference>
<dbReference type="PANTHER" id="PTHR43877:SF2">
    <property type="entry name" value="AMINOALKYLPHOSPHONATE N-ACETYLTRANSFERASE-RELATED"/>
    <property type="match status" value="1"/>
</dbReference>
<protein>
    <submittedName>
        <fullName evidence="4">GNAT family N-acetyltransferase</fullName>
    </submittedName>
</protein>
<keyword evidence="1 4" id="KW-0808">Transferase</keyword>
<sequence length="172" mass="19264">MTPPTLRGRVVVLEPVVAEHVQELRRILATPAVRARWRDEDASPQWPFDDPSTTRFAVLVDGAVRGMVQYGEEDEPDYRHASLDIFLDPAVHGRGLGRDAVATLARHLVHDRGHHRLVIDPAADNEPAIRAYTAVGFRPVGIMRRYERDADGAGWHDGLLMDLLAEELDPPR</sequence>
<dbReference type="EMBL" id="WHPC01000074">
    <property type="protein sequence ID" value="MPV38333.1"/>
    <property type="molecule type" value="Genomic_DNA"/>
</dbReference>
<dbReference type="Gene3D" id="3.40.630.30">
    <property type="match status" value="1"/>
</dbReference>
<evidence type="ECO:0000259" key="3">
    <source>
        <dbReference type="PROSITE" id="PS51186"/>
    </source>
</evidence>
<evidence type="ECO:0000313" key="5">
    <source>
        <dbReference type="Proteomes" id="UP000437709"/>
    </source>
</evidence>
<dbReference type="InterPro" id="IPR050832">
    <property type="entry name" value="Bact_Acetyltransf"/>
</dbReference>